<dbReference type="InterPro" id="IPR008042">
    <property type="entry name" value="Retrotrans_Pao"/>
</dbReference>
<evidence type="ECO:0000313" key="1">
    <source>
        <dbReference type="EnsemblMetazoa" id="AALFPA23_016573.P24188"/>
    </source>
</evidence>
<reference evidence="1" key="2">
    <citation type="submission" date="2025-05" db="UniProtKB">
        <authorList>
            <consortium name="EnsemblMetazoa"/>
        </authorList>
    </citation>
    <scope>IDENTIFICATION</scope>
    <source>
        <strain evidence="1">Foshan</strain>
    </source>
</reference>
<dbReference type="Proteomes" id="UP000069940">
    <property type="component" value="Unassembled WGS sequence"/>
</dbReference>
<organism evidence="1 2">
    <name type="scientific">Aedes albopictus</name>
    <name type="common">Asian tiger mosquito</name>
    <name type="synonym">Stegomyia albopicta</name>
    <dbReference type="NCBI Taxonomy" id="7160"/>
    <lineage>
        <taxon>Eukaryota</taxon>
        <taxon>Metazoa</taxon>
        <taxon>Ecdysozoa</taxon>
        <taxon>Arthropoda</taxon>
        <taxon>Hexapoda</taxon>
        <taxon>Insecta</taxon>
        <taxon>Pterygota</taxon>
        <taxon>Neoptera</taxon>
        <taxon>Endopterygota</taxon>
        <taxon>Diptera</taxon>
        <taxon>Nematocera</taxon>
        <taxon>Culicoidea</taxon>
        <taxon>Culicidae</taxon>
        <taxon>Culicinae</taxon>
        <taxon>Aedini</taxon>
        <taxon>Aedes</taxon>
        <taxon>Stegomyia</taxon>
    </lineage>
</organism>
<reference evidence="2" key="1">
    <citation type="journal article" date="2015" name="Proc. Natl. Acad. Sci. U.S.A.">
        <title>Genome sequence of the Asian Tiger mosquito, Aedes albopictus, reveals insights into its biology, genetics, and evolution.</title>
        <authorList>
            <person name="Chen X.G."/>
            <person name="Jiang X."/>
            <person name="Gu J."/>
            <person name="Xu M."/>
            <person name="Wu Y."/>
            <person name="Deng Y."/>
            <person name="Zhang C."/>
            <person name="Bonizzoni M."/>
            <person name="Dermauw W."/>
            <person name="Vontas J."/>
            <person name="Armbruster P."/>
            <person name="Huang X."/>
            <person name="Yang Y."/>
            <person name="Zhang H."/>
            <person name="He W."/>
            <person name="Peng H."/>
            <person name="Liu Y."/>
            <person name="Wu K."/>
            <person name="Chen J."/>
            <person name="Lirakis M."/>
            <person name="Topalis P."/>
            <person name="Van Leeuwen T."/>
            <person name="Hall A.B."/>
            <person name="Jiang X."/>
            <person name="Thorpe C."/>
            <person name="Mueller R.L."/>
            <person name="Sun C."/>
            <person name="Waterhouse R.M."/>
            <person name="Yan G."/>
            <person name="Tu Z.J."/>
            <person name="Fang X."/>
            <person name="James A.A."/>
        </authorList>
    </citation>
    <scope>NUCLEOTIDE SEQUENCE [LARGE SCALE GENOMIC DNA]</scope>
    <source>
        <strain evidence="2">Foshan</strain>
    </source>
</reference>
<proteinExistence type="predicted"/>
<evidence type="ECO:0000313" key="2">
    <source>
        <dbReference type="Proteomes" id="UP000069940"/>
    </source>
</evidence>
<dbReference type="RefSeq" id="XP_062716869.1">
    <property type="nucleotide sequence ID" value="XM_062860885.1"/>
</dbReference>
<name>A0ABM1ZAE2_AEDAL</name>
<keyword evidence="2" id="KW-1185">Reference proteome</keyword>
<sequence>MRLNADTCKEEFPEASAAIKEKTYKDDYYDSLDTPQEAGIRAVQVREIHARAGFEMRNWVSNIPKVPGMLGEEGAKKSLQNATDKQMSERVLGMTWEPTEDVLLFSIDLHESLIDYIQGNRRPTKRATLRCIMSFFDPLGLLSPYLIHGKIIMQDLWRAGTDWDEEIGDDLFSKWCEWTKLLSKLNCVKVPRCYFGHVRPEDLSDLQLHVFTDASEQAYECAAYLRSVAEGKMRCTLVMARSKVASLKAMSIPRMELQPAVLGSRLMDSVCTNHSLKITKRNLWTDSSTVLSWIRSDHRKFKTYVAHRIGKILSLTQPGQWNWIASQKNIADCLTKWCKETEPTSDGRWFGGPDFLYIPEECRPTKDTGLSRAEEELRPRFVLHHTTCAMPGGIIDVTRFSKWETLLRTVALVASDLSPTANYDSRGYQ</sequence>
<protein>
    <submittedName>
        <fullName evidence="1">Uncharacterized protein</fullName>
    </submittedName>
</protein>
<dbReference type="Pfam" id="PF05380">
    <property type="entry name" value="Peptidase_A17"/>
    <property type="match status" value="1"/>
</dbReference>
<dbReference type="EnsemblMetazoa" id="AALFPA23_016573.R24188">
    <property type="protein sequence ID" value="AALFPA23_016573.P24188"/>
    <property type="gene ID" value="AALFPA23_016573"/>
</dbReference>
<dbReference type="PANTHER" id="PTHR47331:SF4">
    <property type="entry name" value="PEPTIDASE S1 DOMAIN-CONTAINING PROTEIN"/>
    <property type="match status" value="1"/>
</dbReference>
<accession>A0ABM1ZAE2</accession>
<dbReference type="PANTHER" id="PTHR47331">
    <property type="entry name" value="PHD-TYPE DOMAIN-CONTAINING PROTEIN"/>
    <property type="match status" value="1"/>
</dbReference>
<dbReference type="GeneID" id="134292122"/>